<evidence type="ECO:0000256" key="3">
    <source>
        <dbReference type="ARBA" id="ARBA00022676"/>
    </source>
</evidence>
<name>A0A7W7M8X3_9ACTN</name>
<dbReference type="Proteomes" id="UP000546162">
    <property type="component" value="Unassembled WGS sequence"/>
</dbReference>
<proteinExistence type="inferred from homology"/>
<evidence type="ECO:0000256" key="1">
    <source>
        <dbReference type="ARBA" id="ARBA00004236"/>
    </source>
</evidence>
<evidence type="ECO:0000256" key="7">
    <source>
        <dbReference type="ARBA" id="ARBA00037904"/>
    </source>
</evidence>
<comment type="caution">
    <text evidence="11">The sequence shown here is derived from an EMBL/GenBank/DDBJ whole genome shotgun (WGS) entry which is preliminary data.</text>
</comment>
<dbReference type="RefSeq" id="WP_185041833.1">
    <property type="nucleotide sequence ID" value="NZ_BAABFG010000005.1"/>
</dbReference>
<sequence>MISVVIPTLGRPSLHELLDRLDDPSLEVIVVDDRPVKEPIPRVKARIIAGPARGPAAARNAGWRAARHDWVVFLDDDVLPDQDWPRRLRADLAAAGPEIGGVQGVLRVPLPADRRPTDWERVTAGLADGAWITADMAFRRAALAAVGGFDERLPRAFREDAELAFRVRQAGWSLRRGDRRTTHPVRPESRWVSLRTQRGNADDALLRRLYGPRWRDLLAVPPGRRPRHAAITAAGALALAAGATAAVTRRPGWALAAAAAGTAWAAGTAEFAAARIAPGPRDRQEVTTMLLTSVAIPPVAIAHWLRGWWRWRSAEPASAPSGAPAARAVAA</sequence>
<evidence type="ECO:0000313" key="12">
    <source>
        <dbReference type="Proteomes" id="UP000546162"/>
    </source>
</evidence>
<evidence type="ECO:0000256" key="2">
    <source>
        <dbReference type="ARBA" id="ARBA00022475"/>
    </source>
</evidence>
<comment type="similarity">
    <text evidence="8">Belongs to the glycosyltransferase 2 family. CrtQ subfamily.</text>
</comment>
<keyword evidence="2" id="KW-1003">Cell membrane</keyword>
<dbReference type="Pfam" id="PF00535">
    <property type="entry name" value="Glycos_transf_2"/>
    <property type="match status" value="1"/>
</dbReference>
<evidence type="ECO:0000256" key="6">
    <source>
        <dbReference type="ARBA" id="ARBA00037281"/>
    </source>
</evidence>
<dbReference type="AlphaFoldDB" id="A0A7W7M8X3"/>
<evidence type="ECO:0000256" key="4">
    <source>
        <dbReference type="ARBA" id="ARBA00022679"/>
    </source>
</evidence>
<dbReference type="GO" id="GO:0016757">
    <property type="term" value="F:glycosyltransferase activity"/>
    <property type="evidence" value="ECO:0007669"/>
    <property type="project" value="UniProtKB-KW"/>
</dbReference>
<dbReference type="PANTHER" id="PTHR43646">
    <property type="entry name" value="GLYCOSYLTRANSFERASE"/>
    <property type="match status" value="1"/>
</dbReference>
<feature type="domain" description="Glycosyltransferase 2-like" evidence="10">
    <location>
        <begin position="3"/>
        <end position="97"/>
    </location>
</feature>
<evidence type="ECO:0000256" key="8">
    <source>
        <dbReference type="ARBA" id="ARBA00038120"/>
    </source>
</evidence>
<evidence type="ECO:0000313" key="11">
    <source>
        <dbReference type="EMBL" id="MBB4741332.1"/>
    </source>
</evidence>
<dbReference type="InterPro" id="IPR001173">
    <property type="entry name" value="Glyco_trans_2-like"/>
</dbReference>
<comment type="function">
    <text evidence="6">Catalyzes the glycosylation of 4,4'-diaponeurosporenoate, i.e. the esterification of glucose at the C1'' position with the carboxyl group of 4,4'-diaponeurosporenic acid, to form glycosyl-4,4'-diaponeurosporenoate. This is a step in the biosynthesis of staphyloxanthin, an orange pigment present in most staphylococci strains.</text>
</comment>
<keyword evidence="3" id="KW-0328">Glycosyltransferase</keyword>
<evidence type="ECO:0000259" key="10">
    <source>
        <dbReference type="Pfam" id="PF00535"/>
    </source>
</evidence>
<dbReference type="Gene3D" id="3.90.550.10">
    <property type="entry name" value="Spore Coat Polysaccharide Biosynthesis Protein SpsA, Chain A"/>
    <property type="match status" value="1"/>
</dbReference>
<keyword evidence="5" id="KW-0472">Membrane</keyword>
<gene>
    <name evidence="11" type="ORF">BJY16_004791</name>
</gene>
<dbReference type="EMBL" id="JACHNB010000001">
    <property type="protein sequence ID" value="MBB4741332.1"/>
    <property type="molecule type" value="Genomic_DNA"/>
</dbReference>
<evidence type="ECO:0000256" key="9">
    <source>
        <dbReference type="ARBA" id="ARBA00040345"/>
    </source>
</evidence>
<dbReference type="InterPro" id="IPR029044">
    <property type="entry name" value="Nucleotide-diphossugar_trans"/>
</dbReference>
<organism evidence="11 12">
    <name type="scientific">Actinoplanes octamycinicus</name>
    <dbReference type="NCBI Taxonomy" id="135948"/>
    <lineage>
        <taxon>Bacteria</taxon>
        <taxon>Bacillati</taxon>
        <taxon>Actinomycetota</taxon>
        <taxon>Actinomycetes</taxon>
        <taxon>Micromonosporales</taxon>
        <taxon>Micromonosporaceae</taxon>
        <taxon>Actinoplanes</taxon>
    </lineage>
</organism>
<accession>A0A7W7M8X3</accession>
<comment type="subcellular location">
    <subcellularLocation>
        <location evidence="1">Cell membrane</location>
    </subcellularLocation>
</comment>
<dbReference type="GO" id="GO:0005886">
    <property type="term" value="C:plasma membrane"/>
    <property type="evidence" value="ECO:0007669"/>
    <property type="project" value="UniProtKB-SubCell"/>
</dbReference>
<dbReference type="PANTHER" id="PTHR43646:SF2">
    <property type="entry name" value="GLYCOSYLTRANSFERASE 2-LIKE DOMAIN-CONTAINING PROTEIN"/>
    <property type="match status" value="1"/>
</dbReference>
<reference evidence="11 12" key="1">
    <citation type="submission" date="2020-08" db="EMBL/GenBank/DDBJ databases">
        <title>Sequencing the genomes of 1000 actinobacteria strains.</title>
        <authorList>
            <person name="Klenk H.-P."/>
        </authorList>
    </citation>
    <scope>NUCLEOTIDE SEQUENCE [LARGE SCALE GENOMIC DNA]</scope>
    <source>
        <strain evidence="11 12">DSM 45809</strain>
    </source>
</reference>
<keyword evidence="12" id="KW-1185">Reference proteome</keyword>
<dbReference type="SUPFAM" id="SSF53448">
    <property type="entry name" value="Nucleotide-diphospho-sugar transferases"/>
    <property type="match status" value="1"/>
</dbReference>
<comment type="pathway">
    <text evidence="7">Carotenoid biosynthesis; staphyloxanthin biosynthesis; staphyloxanthin from farnesyl diphosphate: step 4/5.</text>
</comment>
<evidence type="ECO:0000256" key="5">
    <source>
        <dbReference type="ARBA" id="ARBA00023136"/>
    </source>
</evidence>
<keyword evidence="4 11" id="KW-0808">Transferase</keyword>
<protein>
    <recommendedName>
        <fullName evidence="9">4,4'-diaponeurosporenoate glycosyltransferase</fullName>
    </recommendedName>
</protein>